<protein>
    <recommendedName>
        <fullName evidence="4">Transmembrane protein</fullName>
    </recommendedName>
</protein>
<sequence>MEIDFEIEFSHAFVSNLLILLAYYLTGLFFVYKELARVNGSMGQWVNGSMGQWVNGSMGQWVNGSMANGSMANGSITPSCSQLLL</sequence>
<organism evidence="2 3">
    <name type="scientific">Candida oxycetoniae</name>
    <dbReference type="NCBI Taxonomy" id="497107"/>
    <lineage>
        <taxon>Eukaryota</taxon>
        <taxon>Fungi</taxon>
        <taxon>Dikarya</taxon>
        <taxon>Ascomycota</taxon>
        <taxon>Saccharomycotina</taxon>
        <taxon>Pichiomycetes</taxon>
        <taxon>Debaryomycetaceae</taxon>
        <taxon>Candida/Lodderomyces clade</taxon>
        <taxon>Candida</taxon>
    </lineage>
</organism>
<keyword evidence="1" id="KW-1133">Transmembrane helix</keyword>
<name>A0AAI9T0X8_9ASCO</name>
<dbReference type="RefSeq" id="XP_049182591.1">
    <property type="nucleotide sequence ID" value="XM_049325949.1"/>
</dbReference>
<dbReference type="Proteomes" id="UP001202479">
    <property type="component" value="Unassembled WGS sequence"/>
</dbReference>
<keyword evidence="1" id="KW-0472">Membrane</keyword>
<reference evidence="2" key="1">
    <citation type="journal article" date="2022" name="DNA Res.">
        <title>Genome analysis of five recently described species of the CUG-Ser clade uncovers Candida theae as a new hybrid lineage with pathogenic potential in the Candida parapsilosis species complex.</title>
        <authorList>
            <person name="Mixao V."/>
            <person name="Del Olmo V."/>
            <person name="Hegedusova E."/>
            <person name="Saus E."/>
            <person name="Pryszcz L."/>
            <person name="Cillingova A."/>
            <person name="Nosek J."/>
            <person name="Gabaldon T."/>
        </authorList>
    </citation>
    <scope>NUCLEOTIDE SEQUENCE</scope>
    <source>
        <strain evidence="2">CBS 10844</strain>
    </source>
</reference>
<evidence type="ECO:0000313" key="3">
    <source>
        <dbReference type="Proteomes" id="UP001202479"/>
    </source>
</evidence>
<keyword evidence="1" id="KW-0812">Transmembrane</keyword>
<evidence type="ECO:0000256" key="1">
    <source>
        <dbReference type="SAM" id="Phobius"/>
    </source>
</evidence>
<dbReference type="EMBL" id="JAHUZD010000021">
    <property type="protein sequence ID" value="KAI3406846.2"/>
    <property type="molecule type" value="Genomic_DNA"/>
</dbReference>
<gene>
    <name evidence="2" type="ORF">KGF56_000452</name>
</gene>
<evidence type="ECO:0000313" key="2">
    <source>
        <dbReference type="EMBL" id="KAI3406846.2"/>
    </source>
</evidence>
<evidence type="ECO:0008006" key="4">
    <source>
        <dbReference type="Google" id="ProtNLM"/>
    </source>
</evidence>
<dbReference type="AlphaFoldDB" id="A0AAI9T0X8"/>
<proteinExistence type="predicted"/>
<feature type="transmembrane region" description="Helical" evidence="1">
    <location>
        <begin position="12"/>
        <end position="32"/>
    </location>
</feature>
<keyword evidence="3" id="KW-1185">Reference proteome</keyword>
<comment type="caution">
    <text evidence="2">The sequence shown here is derived from an EMBL/GenBank/DDBJ whole genome shotgun (WGS) entry which is preliminary data.</text>
</comment>
<dbReference type="GeneID" id="73378069"/>
<accession>A0AAI9T0X8</accession>